<evidence type="ECO:0000259" key="4">
    <source>
        <dbReference type="PROSITE" id="PS50240"/>
    </source>
</evidence>
<dbReference type="CDD" id="cd00190">
    <property type="entry name" value="Tryp_SPc"/>
    <property type="match status" value="1"/>
</dbReference>
<keyword evidence="3" id="KW-0732">Signal</keyword>
<keyword evidence="2 5" id="KW-0378">Hydrolase</keyword>
<name>A0A841GR00_9GAMM</name>
<keyword evidence="1" id="KW-1015">Disulfide bond</keyword>
<dbReference type="PROSITE" id="PS00134">
    <property type="entry name" value="TRYPSIN_HIS"/>
    <property type="match status" value="1"/>
</dbReference>
<dbReference type="InterPro" id="IPR043504">
    <property type="entry name" value="Peptidase_S1_PA_chymotrypsin"/>
</dbReference>
<gene>
    <name evidence="5" type="ORF">HNR75_001983</name>
</gene>
<dbReference type="PRINTS" id="PR00722">
    <property type="entry name" value="CHYMOTRYPSIN"/>
</dbReference>
<dbReference type="InterPro" id="IPR018114">
    <property type="entry name" value="TRYPSIN_HIS"/>
</dbReference>
<dbReference type="PROSITE" id="PS50240">
    <property type="entry name" value="TRYPSIN_DOM"/>
    <property type="match status" value="1"/>
</dbReference>
<keyword evidence="6" id="KW-1185">Reference proteome</keyword>
<dbReference type="EC" id="3.4.21.35" evidence="5"/>
<organism evidence="5 6">
    <name type="scientific">Tolumonas osonensis</name>
    <dbReference type="NCBI Taxonomy" id="675874"/>
    <lineage>
        <taxon>Bacteria</taxon>
        <taxon>Pseudomonadati</taxon>
        <taxon>Pseudomonadota</taxon>
        <taxon>Gammaproteobacteria</taxon>
        <taxon>Aeromonadales</taxon>
        <taxon>Aeromonadaceae</taxon>
        <taxon>Tolumonas</taxon>
    </lineage>
</organism>
<keyword evidence="2" id="KW-0720">Serine protease</keyword>
<dbReference type="PROSITE" id="PS00135">
    <property type="entry name" value="TRYPSIN_SER"/>
    <property type="match status" value="1"/>
</dbReference>
<comment type="caution">
    <text evidence="5">The sequence shown here is derived from an EMBL/GenBank/DDBJ whole genome shotgun (WGS) entry which is preliminary data.</text>
</comment>
<dbReference type="FunFam" id="2.40.10.10:FF:000068">
    <property type="entry name" value="transmembrane protease serine 2"/>
    <property type="match status" value="1"/>
</dbReference>
<feature type="signal peptide" evidence="3">
    <location>
        <begin position="1"/>
        <end position="23"/>
    </location>
</feature>
<dbReference type="Pfam" id="PF00089">
    <property type="entry name" value="Trypsin"/>
    <property type="match status" value="1"/>
</dbReference>
<dbReference type="RefSeq" id="WP_188026791.1">
    <property type="nucleotide sequence ID" value="NZ_JACHGR010000006.1"/>
</dbReference>
<dbReference type="InterPro" id="IPR001314">
    <property type="entry name" value="Peptidase_S1A"/>
</dbReference>
<dbReference type="Gene3D" id="2.40.10.10">
    <property type="entry name" value="Trypsin-like serine proteases"/>
    <property type="match status" value="1"/>
</dbReference>
<evidence type="ECO:0000313" key="6">
    <source>
        <dbReference type="Proteomes" id="UP000585721"/>
    </source>
</evidence>
<dbReference type="GO" id="GO:0006508">
    <property type="term" value="P:proteolysis"/>
    <property type="evidence" value="ECO:0007669"/>
    <property type="project" value="UniProtKB-KW"/>
</dbReference>
<dbReference type="Proteomes" id="UP000585721">
    <property type="component" value="Unassembled WGS sequence"/>
</dbReference>
<dbReference type="InterPro" id="IPR001254">
    <property type="entry name" value="Trypsin_dom"/>
</dbReference>
<protein>
    <submittedName>
        <fullName evidence="5">Kallikrein</fullName>
        <ecNumber evidence="5">3.4.21.35</ecNumber>
    </submittedName>
</protein>
<dbReference type="SUPFAM" id="SSF50494">
    <property type="entry name" value="Trypsin-like serine proteases"/>
    <property type="match status" value="1"/>
</dbReference>
<dbReference type="PANTHER" id="PTHR24260">
    <property type="match status" value="1"/>
</dbReference>
<dbReference type="InterPro" id="IPR009003">
    <property type="entry name" value="Peptidase_S1_PA"/>
</dbReference>
<dbReference type="AlphaFoldDB" id="A0A841GR00"/>
<proteinExistence type="predicted"/>
<feature type="domain" description="Peptidase S1" evidence="4">
    <location>
        <begin position="30"/>
        <end position="255"/>
    </location>
</feature>
<keyword evidence="2" id="KW-0645">Protease</keyword>
<dbReference type="InterPro" id="IPR051333">
    <property type="entry name" value="CLIP_Serine_Protease"/>
</dbReference>
<dbReference type="EMBL" id="JACHGR010000006">
    <property type="protein sequence ID" value="MBB6056053.1"/>
    <property type="molecule type" value="Genomic_DNA"/>
</dbReference>
<sequence>MNIRQRFFSICLAGLSFIAPAHAETITPKIVGGTTVTTAPSWMAALWVDTDGEIGFCSGTLIDTQWIMTAAHCVETIGTPVITAQIGQADITEPLNLAVVDKIIISPNYNSSTMYGDIALLHITTPQYVTTVTLPYSYASSSELYEGMQMRVYGWGETSAGVTAEYAEATPYLQTATLTLQEYNSSFPDHIFAGDYGKDTCFGDSGSPLLFDGIQYGITSFGVADSYDDYTCGTGIPGGYTDVSHYSNWIDDTIAWVDGTDDNHHSGGGGSGAELALMGLALLLLRLGFRFRL</sequence>
<dbReference type="InterPro" id="IPR033116">
    <property type="entry name" value="TRYPSIN_SER"/>
</dbReference>
<evidence type="ECO:0000256" key="1">
    <source>
        <dbReference type="ARBA" id="ARBA00023157"/>
    </source>
</evidence>
<feature type="chain" id="PRO_5032833729" evidence="3">
    <location>
        <begin position="24"/>
        <end position="293"/>
    </location>
</feature>
<dbReference type="PANTHER" id="PTHR24260:SF136">
    <property type="entry name" value="GH08193P-RELATED"/>
    <property type="match status" value="1"/>
</dbReference>
<dbReference type="GO" id="GO:0004252">
    <property type="term" value="F:serine-type endopeptidase activity"/>
    <property type="evidence" value="ECO:0007669"/>
    <property type="project" value="UniProtKB-EC"/>
</dbReference>
<dbReference type="SMART" id="SM00020">
    <property type="entry name" value="Tryp_SPc"/>
    <property type="match status" value="1"/>
</dbReference>
<evidence type="ECO:0000256" key="2">
    <source>
        <dbReference type="RuleBase" id="RU363034"/>
    </source>
</evidence>
<evidence type="ECO:0000256" key="3">
    <source>
        <dbReference type="SAM" id="SignalP"/>
    </source>
</evidence>
<evidence type="ECO:0000313" key="5">
    <source>
        <dbReference type="EMBL" id="MBB6056053.1"/>
    </source>
</evidence>
<accession>A0A841GR00</accession>
<reference evidence="5 6" key="1">
    <citation type="submission" date="2020-08" db="EMBL/GenBank/DDBJ databases">
        <title>Genomic Encyclopedia of Type Strains, Phase IV (KMG-IV): sequencing the most valuable type-strain genomes for metagenomic binning, comparative biology and taxonomic classification.</title>
        <authorList>
            <person name="Goeker M."/>
        </authorList>
    </citation>
    <scope>NUCLEOTIDE SEQUENCE [LARGE SCALE GENOMIC DNA]</scope>
    <source>
        <strain evidence="5 6">DSM 22975</strain>
    </source>
</reference>